<evidence type="ECO:0000256" key="14">
    <source>
        <dbReference type="SAM" id="Coils"/>
    </source>
</evidence>
<dbReference type="Gene3D" id="3.30.565.10">
    <property type="entry name" value="Histidine kinase-like ATPase, C-terminal domain"/>
    <property type="match status" value="1"/>
</dbReference>
<gene>
    <name evidence="18" type="ORF">H7C19_05915</name>
</gene>
<feature type="transmembrane region" description="Helical" evidence="15">
    <location>
        <begin position="20"/>
        <end position="40"/>
    </location>
</feature>
<feature type="domain" description="HAMP" evidence="17">
    <location>
        <begin position="339"/>
        <end position="391"/>
    </location>
</feature>
<dbReference type="SUPFAM" id="SSF55874">
    <property type="entry name" value="ATPase domain of HSP90 chaperone/DNA topoisomerase II/histidine kinase"/>
    <property type="match status" value="1"/>
</dbReference>
<dbReference type="SUPFAM" id="SSF158472">
    <property type="entry name" value="HAMP domain-like"/>
    <property type="match status" value="1"/>
</dbReference>
<evidence type="ECO:0000313" key="19">
    <source>
        <dbReference type="Proteomes" id="UP000547209"/>
    </source>
</evidence>
<keyword evidence="5" id="KW-0597">Phosphoprotein</keyword>
<dbReference type="Gene3D" id="3.30.450.20">
    <property type="entry name" value="PAS domain"/>
    <property type="match status" value="1"/>
</dbReference>
<keyword evidence="11 15" id="KW-1133">Transmembrane helix</keyword>
<dbReference type="Proteomes" id="UP000547209">
    <property type="component" value="Unassembled WGS sequence"/>
</dbReference>
<keyword evidence="4" id="KW-1003">Cell membrane</keyword>
<dbReference type="Pfam" id="PF06580">
    <property type="entry name" value="His_kinase"/>
    <property type="match status" value="1"/>
</dbReference>
<reference evidence="18 19" key="1">
    <citation type="submission" date="2020-08" db="EMBL/GenBank/DDBJ databases">
        <title>Cohnella phylogeny.</title>
        <authorList>
            <person name="Dunlap C."/>
        </authorList>
    </citation>
    <scope>NUCLEOTIDE SEQUENCE [LARGE SCALE GENOMIC DNA]</scope>
    <source>
        <strain evidence="18 19">DSM 28246</strain>
    </source>
</reference>
<evidence type="ECO:0000259" key="16">
    <source>
        <dbReference type="PROSITE" id="PS50109"/>
    </source>
</evidence>
<dbReference type="InterPro" id="IPR003594">
    <property type="entry name" value="HATPase_dom"/>
</dbReference>
<dbReference type="GO" id="GO:0005886">
    <property type="term" value="C:plasma membrane"/>
    <property type="evidence" value="ECO:0007669"/>
    <property type="project" value="UniProtKB-SubCell"/>
</dbReference>
<dbReference type="AlphaFoldDB" id="A0A7X0RQ48"/>
<dbReference type="InterPro" id="IPR010559">
    <property type="entry name" value="Sig_transdc_His_kin_internal"/>
</dbReference>
<dbReference type="CDD" id="cd18774">
    <property type="entry name" value="PDC2_HK_sensor"/>
    <property type="match status" value="1"/>
</dbReference>
<keyword evidence="19" id="KW-1185">Reference proteome</keyword>
<dbReference type="Pfam" id="PF00672">
    <property type="entry name" value="HAMP"/>
    <property type="match status" value="1"/>
</dbReference>
<evidence type="ECO:0000256" key="2">
    <source>
        <dbReference type="ARBA" id="ARBA00004651"/>
    </source>
</evidence>
<evidence type="ECO:0000256" key="10">
    <source>
        <dbReference type="ARBA" id="ARBA00022840"/>
    </source>
</evidence>
<feature type="transmembrane region" description="Helical" evidence="15">
    <location>
        <begin position="318"/>
        <end position="339"/>
    </location>
</feature>
<evidence type="ECO:0000256" key="13">
    <source>
        <dbReference type="ARBA" id="ARBA00023136"/>
    </source>
</evidence>
<organism evidence="18 19">
    <name type="scientific">Cohnella nanjingensis</name>
    <dbReference type="NCBI Taxonomy" id="1387779"/>
    <lineage>
        <taxon>Bacteria</taxon>
        <taxon>Bacillati</taxon>
        <taxon>Bacillota</taxon>
        <taxon>Bacilli</taxon>
        <taxon>Bacillales</taxon>
        <taxon>Paenibacillaceae</taxon>
        <taxon>Cohnella</taxon>
    </lineage>
</organism>
<keyword evidence="12" id="KW-0902">Two-component regulatory system</keyword>
<evidence type="ECO:0000256" key="3">
    <source>
        <dbReference type="ARBA" id="ARBA00012438"/>
    </source>
</evidence>
<dbReference type="Pfam" id="PF02518">
    <property type="entry name" value="HATPase_c"/>
    <property type="match status" value="1"/>
</dbReference>
<dbReference type="Gene3D" id="1.10.8.500">
    <property type="entry name" value="HAMP domain in histidine kinase"/>
    <property type="match status" value="1"/>
</dbReference>
<keyword evidence="8" id="KW-0547">Nucleotide-binding</keyword>
<dbReference type="CDD" id="cd06225">
    <property type="entry name" value="HAMP"/>
    <property type="match status" value="1"/>
</dbReference>
<dbReference type="InterPro" id="IPR004358">
    <property type="entry name" value="Sig_transdc_His_kin-like_C"/>
</dbReference>
<dbReference type="InterPro" id="IPR050640">
    <property type="entry name" value="Bact_2-comp_sensor_kinase"/>
</dbReference>
<keyword evidence="7 15" id="KW-0812">Transmembrane</keyword>
<keyword evidence="14" id="KW-0175">Coiled coil</keyword>
<name>A0A7X0RQ48_9BACL</name>
<evidence type="ECO:0000256" key="1">
    <source>
        <dbReference type="ARBA" id="ARBA00000085"/>
    </source>
</evidence>
<feature type="domain" description="Histidine kinase" evidence="16">
    <location>
        <begin position="501"/>
        <end position="613"/>
    </location>
</feature>
<dbReference type="PROSITE" id="PS50109">
    <property type="entry name" value="HIS_KIN"/>
    <property type="match status" value="1"/>
</dbReference>
<dbReference type="PANTHER" id="PTHR34220:SF11">
    <property type="entry name" value="SENSOR PROTEIN KINASE HPTS"/>
    <property type="match status" value="1"/>
</dbReference>
<evidence type="ECO:0000256" key="12">
    <source>
        <dbReference type="ARBA" id="ARBA00023012"/>
    </source>
</evidence>
<accession>A0A7X0RQ48</accession>
<evidence type="ECO:0000259" key="17">
    <source>
        <dbReference type="PROSITE" id="PS50885"/>
    </source>
</evidence>
<dbReference type="GO" id="GO:0005524">
    <property type="term" value="F:ATP binding"/>
    <property type="evidence" value="ECO:0007669"/>
    <property type="project" value="UniProtKB-KW"/>
</dbReference>
<dbReference type="SMART" id="SM00387">
    <property type="entry name" value="HATPase_c"/>
    <property type="match status" value="1"/>
</dbReference>
<keyword evidence="13 15" id="KW-0472">Membrane</keyword>
<dbReference type="InterPro" id="IPR036890">
    <property type="entry name" value="HATPase_C_sf"/>
</dbReference>
<dbReference type="PANTHER" id="PTHR34220">
    <property type="entry name" value="SENSOR HISTIDINE KINASE YPDA"/>
    <property type="match status" value="1"/>
</dbReference>
<evidence type="ECO:0000256" key="5">
    <source>
        <dbReference type="ARBA" id="ARBA00022553"/>
    </source>
</evidence>
<dbReference type="EMBL" id="JACJVP010000007">
    <property type="protein sequence ID" value="MBB6670219.1"/>
    <property type="molecule type" value="Genomic_DNA"/>
</dbReference>
<dbReference type="InterPro" id="IPR033479">
    <property type="entry name" value="dCache_1"/>
</dbReference>
<proteinExistence type="predicted"/>
<dbReference type="RefSeq" id="WP_185141662.1">
    <property type="nucleotide sequence ID" value="NZ_JACJVP010000007.1"/>
</dbReference>
<evidence type="ECO:0000313" key="18">
    <source>
        <dbReference type="EMBL" id="MBB6670219.1"/>
    </source>
</evidence>
<dbReference type="InterPro" id="IPR003660">
    <property type="entry name" value="HAMP_dom"/>
</dbReference>
<keyword evidence="9 18" id="KW-0418">Kinase</keyword>
<comment type="catalytic activity">
    <reaction evidence="1">
        <text>ATP + protein L-histidine = ADP + protein N-phospho-L-histidine.</text>
        <dbReference type="EC" id="2.7.13.3"/>
    </reaction>
</comment>
<dbReference type="InterPro" id="IPR005467">
    <property type="entry name" value="His_kinase_dom"/>
</dbReference>
<dbReference type="PRINTS" id="PR00344">
    <property type="entry name" value="BCTRLSENSOR"/>
</dbReference>
<evidence type="ECO:0000256" key="7">
    <source>
        <dbReference type="ARBA" id="ARBA00022692"/>
    </source>
</evidence>
<dbReference type="SMART" id="SM00304">
    <property type="entry name" value="HAMP"/>
    <property type="match status" value="1"/>
</dbReference>
<evidence type="ECO:0000256" key="6">
    <source>
        <dbReference type="ARBA" id="ARBA00022679"/>
    </source>
</evidence>
<keyword evidence="6" id="KW-0808">Transferase</keyword>
<comment type="caution">
    <text evidence="18">The sequence shown here is derived from an EMBL/GenBank/DDBJ whole genome shotgun (WGS) entry which is preliminary data.</text>
</comment>
<sequence length="630" mass="70258">MKILNIFSDRNFNVKLKTQLIASFLTMTLLIVSVISLLVYHSVMSILKTQSKEMVTRQFRQSEYNILNFRDQLEKMTGMLAINKDVQSFIGQSDAPDEATRLSEAQVVIKSLDKILSTYPYVDSISLYRRNGEALFDSGSGSWYREDARDVSPFYSSAVYDRIVRQGNGFLWDGQMDSTQFRLADRAYPDERAVPYVTVVRNVYLLGRVNQSAVIAVNVKQSEFGSIFNGDSGDVKNVQYLINADGIRISQSDSGEIGSRAELADRIDPAMTNGSFAIRSGDQTKQITYYRIGGTGWTLISEMPEAEFIRNILALRQLILVAGAVGGVLALLLSAYWIYRITKPFNHLVHAMREMEKGHLGVMLDETPSTELGIIGRRFNKMSQSIEELIEENKAIEKDKRKLEMEALQSQINPHFLYNALNTIKWIAMVRKELSIVDSITTLGNMLRTIYKDRSLTVPLQTELAYIENYLKIMNARYGEGVEVSIRVPEELRDCRIIRFILQPIVENAFIHGMTSKSYQGTISITARRDGDDLIVAIADNGTGIPEKRLALLRESLLASAVGSAPPSLPGGSIGLANVNRRIRMQYGKGYGLAIESRAGSGTEVSVRVPAIAASKEKEGASGNGGDYRE</sequence>
<evidence type="ECO:0000256" key="15">
    <source>
        <dbReference type="SAM" id="Phobius"/>
    </source>
</evidence>
<dbReference type="Pfam" id="PF02743">
    <property type="entry name" value="dCache_1"/>
    <property type="match status" value="1"/>
</dbReference>
<keyword evidence="10" id="KW-0067">ATP-binding</keyword>
<evidence type="ECO:0000256" key="11">
    <source>
        <dbReference type="ARBA" id="ARBA00022989"/>
    </source>
</evidence>
<evidence type="ECO:0000256" key="8">
    <source>
        <dbReference type="ARBA" id="ARBA00022741"/>
    </source>
</evidence>
<feature type="coiled-coil region" evidence="14">
    <location>
        <begin position="379"/>
        <end position="406"/>
    </location>
</feature>
<protein>
    <recommendedName>
        <fullName evidence="3">histidine kinase</fullName>
        <ecNumber evidence="3">2.7.13.3</ecNumber>
    </recommendedName>
</protein>
<dbReference type="GO" id="GO:0000155">
    <property type="term" value="F:phosphorelay sensor kinase activity"/>
    <property type="evidence" value="ECO:0007669"/>
    <property type="project" value="InterPro"/>
</dbReference>
<evidence type="ECO:0000256" key="4">
    <source>
        <dbReference type="ARBA" id="ARBA00022475"/>
    </source>
</evidence>
<comment type="subcellular location">
    <subcellularLocation>
        <location evidence="2">Cell membrane</location>
        <topology evidence="2">Multi-pass membrane protein</topology>
    </subcellularLocation>
</comment>
<evidence type="ECO:0000256" key="9">
    <source>
        <dbReference type="ARBA" id="ARBA00022777"/>
    </source>
</evidence>
<dbReference type="PROSITE" id="PS50885">
    <property type="entry name" value="HAMP"/>
    <property type="match status" value="1"/>
</dbReference>
<dbReference type="EC" id="2.7.13.3" evidence="3"/>